<dbReference type="InterPro" id="IPR016095">
    <property type="entry name" value="Ribosomal_uL1_3-a/b-sand"/>
</dbReference>
<dbReference type="Proteomes" id="UP000695026">
    <property type="component" value="Unplaced"/>
</dbReference>
<dbReference type="Gene3D" id="3.30.190.20">
    <property type="match status" value="1"/>
</dbReference>
<evidence type="ECO:0000256" key="2">
    <source>
        <dbReference type="ARBA" id="ARBA00022980"/>
    </source>
</evidence>
<dbReference type="Gene3D" id="3.40.50.790">
    <property type="match status" value="1"/>
</dbReference>
<dbReference type="KEGG" id="pbi:103058556"/>
<dbReference type="GO" id="GO:1990904">
    <property type="term" value="C:ribonucleoprotein complex"/>
    <property type="evidence" value="ECO:0007669"/>
    <property type="project" value="UniProtKB-KW"/>
</dbReference>
<dbReference type="PANTHER" id="PTHR36427:SF3">
    <property type="entry name" value="LARGE RIBOSOMAL SUBUNIT PROTEIN UL1M"/>
    <property type="match status" value="1"/>
</dbReference>
<dbReference type="PANTHER" id="PTHR36427">
    <property type="entry name" value="54S RIBOSOMAL PROTEIN L1, MITOCHONDRIAL"/>
    <property type="match status" value="1"/>
</dbReference>
<dbReference type="SUPFAM" id="SSF56808">
    <property type="entry name" value="Ribosomal protein L1"/>
    <property type="match status" value="1"/>
</dbReference>
<organism evidence="4 5">
    <name type="scientific">Python bivittatus</name>
    <name type="common">Burmese python</name>
    <name type="synonym">Python molurus bivittatus</name>
    <dbReference type="NCBI Taxonomy" id="176946"/>
    <lineage>
        <taxon>Eukaryota</taxon>
        <taxon>Metazoa</taxon>
        <taxon>Chordata</taxon>
        <taxon>Craniata</taxon>
        <taxon>Vertebrata</taxon>
        <taxon>Euteleostomi</taxon>
        <taxon>Lepidosauria</taxon>
        <taxon>Squamata</taxon>
        <taxon>Bifurcata</taxon>
        <taxon>Unidentata</taxon>
        <taxon>Episquamata</taxon>
        <taxon>Toxicofera</taxon>
        <taxon>Serpentes</taxon>
        <taxon>Henophidia</taxon>
        <taxon>Pythonidae</taxon>
        <taxon>Python</taxon>
    </lineage>
</organism>
<dbReference type="AlphaFoldDB" id="A0A9F2WFX6"/>
<dbReference type="OMA" id="NVGTLDM"/>
<keyword evidence="4" id="KW-1185">Reference proteome</keyword>
<evidence type="ECO:0000313" key="5">
    <source>
        <dbReference type="RefSeq" id="XP_007437121.1"/>
    </source>
</evidence>
<keyword evidence="2 5" id="KW-0689">Ribosomal protein</keyword>
<proteinExistence type="inferred from homology"/>
<dbReference type="RefSeq" id="XP_007437121.1">
    <property type="nucleotide sequence ID" value="XM_007437059.2"/>
</dbReference>
<reference evidence="5" key="1">
    <citation type="submission" date="2025-08" db="UniProtKB">
        <authorList>
            <consortium name="RefSeq"/>
        </authorList>
    </citation>
    <scope>IDENTIFICATION</scope>
    <source>
        <tissue evidence="5">Liver</tissue>
    </source>
</reference>
<dbReference type="Pfam" id="PF00687">
    <property type="entry name" value="Ribosomal_L1"/>
    <property type="match status" value="1"/>
</dbReference>
<accession>A0A9F2WFX6</accession>
<evidence type="ECO:0000313" key="4">
    <source>
        <dbReference type="Proteomes" id="UP000695026"/>
    </source>
</evidence>
<dbReference type="GeneID" id="103058556"/>
<dbReference type="OrthoDB" id="1747252at2759"/>
<protein>
    <submittedName>
        <fullName evidence="5">39S ribosomal protein L1, mitochondrial</fullName>
    </submittedName>
</protein>
<name>A0A9F2WFX6_PYTBI</name>
<evidence type="ECO:0000256" key="3">
    <source>
        <dbReference type="ARBA" id="ARBA00023274"/>
    </source>
</evidence>
<sequence length="332" mass="37932">MAAPAVRCCFQRVFAQSPSHIFSRTLQHSAVLPCFTNLLVPSRNYAAKSKKKYKRVSQEKTQASEAKNKDDRYKLPLPREPKDDVYLTWCYQRPVYDTEVALELLKKFQPLDFTSPTQELYADITLDMALDKKKTLGPFISTFLLPYRYTDVIPKILVFTEDPEEAILATENGAAIVGGVELIKPILNEEIEADFYITVPEMSTKINPLRNFLKQKYPATRNGTITYNIAETLNFFKICHEYSVTDDNLIQTPFAMLDMPNDQILANLDTIIKDICKRKPLKYGPFVTSMSIRSSTSEALDVKVEQFLPKEALGEKLEEAESISEEEKQESR</sequence>
<comment type="similarity">
    <text evidence="1">Belongs to the universal ribosomal protein uL1 family.</text>
</comment>
<dbReference type="GO" id="GO:0005840">
    <property type="term" value="C:ribosome"/>
    <property type="evidence" value="ECO:0007669"/>
    <property type="project" value="UniProtKB-KW"/>
</dbReference>
<gene>
    <name evidence="5" type="primary">MRPL1</name>
</gene>
<dbReference type="InterPro" id="IPR023674">
    <property type="entry name" value="Ribosomal_uL1-like"/>
</dbReference>
<keyword evidence="3" id="KW-0687">Ribonucleoprotein</keyword>
<dbReference type="InterPro" id="IPR028364">
    <property type="entry name" value="Ribosomal_uL1/biogenesis"/>
</dbReference>
<dbReference type="CTD" id="65008"/>
<evidence type="ECO:0000256" key="1">
    <source>
        <dbReference type="ARBA" id="ARBA00010531"/>
    </source>
</evidence>